<reference evidence="2 3" key="1">
    <citation type="submission" date="2024-01" db="EMBL/GenBank/DDBJ databases">
        <title>The genomes of 5 underutilized Papilionoideae crops provide insights into root nodulation and disease resistanc.</title>
        <authorList>
            <person name="Jiang F."/>
        </authorList>
    </citation>
    <scope>NUCLEOTIDE SEQUENCE [LARGE SCALE GENOMIC DNA]</scope>
    <source>
        <strain evidence="2">JINMINGXINNONG_FW02</strain>
        <tissue evidence="2">Leaves</tissue>
    </source>
</reference>
<protein>
    <recommendedName>
        <fullName evidence="1">Bifunctional inhibitor/plant lipid transfer protein/seed storage helical domain-containing protein</fullName>
    </recommendedName>
</protein>
<feature type="domain" description="Bifunctional inhibitor/plant lipid transfer protein/seed storage helical" evidence="1">
    <location>
        <begin position="41"/>
        <end position="91"/>
    </location>
</feature>
<gene>
    <name evidence="2" type="ORF">VNO80_17360</name>
</gene>
<evidence type="ECO:0000259" key="1">
    <source>
        <dbReference type="Pfam" id="PF14368"/>
    </source>
</evidence>
<dbReference type="InterPro" id="IPR036312">
    <property type="entry name" value="Bifun_inhib/LTP/seed_sf"/>
</dbReference>
<dbReference type="AlphaFoldDB" id="A0AAN9MQ99"/>
<organism evidence="2 3">
    <name type="scientific">Phaseolus coccineus</name>
    <name type="common">Scarlet runner bean</name>
    <name type="synonym">Phaseolus multiflorus</name>
    <dbReference type="NCBI Taxonomy" id="3886"/>
    <lineage>
        <taxon>Eukaryota</taxon>
        <taxon>Viridiplantae</taxon>
        <taxon>Streptophyta</taxon>
        <taxon>Embryophyta</taxon>
        <taxon>Tracheophyta</taxon>
        <taxon>Spermatophyta</taxon>
        <taxon>Magnoliopsida</taxon>
        <taxon>eudicotyledons</taxon>
        <taxon>Gunneridae</taxon>
        <taxon>Pentapetalae</taxon>
        <taxon>rosids</taxon>
        <taxon>fabids</taxon>
        <taxon>Fabales</taxon>
        <taxon>Fabaceae</taxon>
        <taxon>Papilionoideae</taxon>
        <taxon>50 kb inversion clade</taxon>
        <taxon>NPAAA clade</taxon>
        <taxon>indigoferoid/millettioid clade</taxon>
        <taxon>Phaseoleae</taxon>
        <taxon>Phaseolus</taxon>
    </lineage>
</organism>
<evidence type="ECO:0000313" key="3">
    <source>
        <dbReference type="Proteomes" id="UP001374584"/>
    </source>
</evidence>
<evidence type="ECO:0000313" key="2">
    <source>
        <dbReference type="EMBL" id="KAK7358061.1"/>
    </source>
</evidence>
<proteinExistence type="predicted"/>
<dbReference type="GO" id="GO:0009627">
    <property type="term" value="P:systemic acquired resistance"/>
    <property type="evidence" value="ECO:0007669"/>
    <property type="project" value="InterPro"/>
</dbReference>
<dbReference type="EMBL" id="JAYMYR010000006">
    <property type="protein sequence ID" value="KAK7358061.1"/>
    <property type="molecule type" value="Genomic_DNA"/>
</dbReference>
<dbReference type="Proteomes" id="UP001374584">
    <property type="component" value="Unassembled WGS sequence"/>
</dbReference>
<keyword evidence="3" id="KW-1185">Reference proteome</keyword>
<dbReference type="SUPFAM" id="SSF47699">
    <property type="entry name" value="Bifunctional inhibitor/lipid-transfer protein/seed storage 2S albumin"/>
    <property type="match status" value="1"/>
</dbReference>
<dbReference type="PANTHER" id="PTHR33122">
    <property type="entry name" value="LIPID BINDING PROTEIN-RELATED"/>
    <property type="match status" value="1"/>
</dbReference>
<dbReference type="Pfam" id="PF14368">
    <property type="entry name" value="LTP_2"/>
    <property type="match status" value="1"/>
</dbReference>
<dbReference type="InterPro" id="IPR039265">
    <property type="entry name" value="DIR1-like"/>
</dbReference>
<name>A0AAN9MQ99_PHACN</name>
<dbReference type="InterPro" id="IPR016140">
    <property type="entry name" value="Bifunc_inhib/LTP/seed_store"/>
</dbReference>
<dbReference type="PANTHER" id="PTHR33122:SF63">
    <property type="entry name" value="BIFUNCTIONAL INHIBITOR_PLANT LIPID TRANSFER PROTEIN_SEED STORAGE HELICAL DOMAIN-CONTAINING PROTEIN"/>
    <property type="match status" value="1"/>
</dbReference>
<sequence>MDSFTTCCYKYLGVGREEASAEEEEEEEVVTEVLLVGAGIDAQDVCGVSVTDLMTCKPAVTPPSPSEPSDECCAVVSKVDMDCLCTYKNSPLWPFSSLANANFTRLHPVSFFFSFYHCL</sequence>
<dbReference type="GO" id="GO:0005504">
    <property type="term" value="F:fatty acid binding"/>
    <property type="evidence" value="ECO:0007669"/>
    <property type="project" value="InterPro"/>
</dbReference>
<comment type="caution">
    <text evidence="2">The sequence shown here is derived from an EMBL/GenBank/DDBJ whole genome shotgun (WGS) entry which is preliminary data.</text>
</comment>
<dbReference type="Gene3D" id="1.10.110.10">
    <property type="entry name" value="Plant lipid-transfer and hydrophobic proteins"/>
    <property type="match status" value="1"/>
</dbReference>
<accession>A0AAN9MQ99</accession>